<feature type="domain" description="Mechanosensitive ion channel MscS" evidence="10">
    <location>
        <begin position="635"/>
        <end position="700"/>
    </location>
</feature>
<evidence type="ECO:0000313" key="13">
    <source>
        <dbReference type="Proteomes" id="UP000094501"/>
    </source>
</evidence>
<dbReference type="Pfam" id="PF21082">
    <property type="entry name" value="MS_channel_3rd"/>
    <property type="match status" value="1"/>
</dbReference>
<feature type="transmembrane region" description="Helical" evidence="8">
    <location>
        <begin position="546"/>
        <end position="568"/>
    </location>
</feature>
<gene>
    <name evidence="12" type="ORF">AUC68_10255</name>
</gene>
<dbReference type="InterPro" id="IPR052702">
    <property type="entry name" value="MscS-like_channel"/>
</dbReference>
<sequence length="809" mass="87245">MLKNARILAVLGLVLGLAAIPGVTASPLAHAQDALAQDSPSALEAETGAAGPAVQAFKQALDEWQGEINATEQEIANPSTTGEELRAIPDRLEDLREDIAKKRTGLKPKLSDSRERLGKLGPPPKEGAPRESDEIAAQRRRLENEVADLDGKLKQADVLFVRAGQLIDQANAARRGRFTESLFRPVPNFYSSVLPAAFATVPQQVTRILKAAEDWVALAWSKGAVVVILLLFVPLAAARLTSRFIGRLTSRGAIPETEQDPSMQARGVAAITGSLWTCLPVWAALAAFYLIASSAGLAVPGMDGFLAQALLAIAWAVLLACLVRETLVPRASSWRLVPATDAVARRVAYLLWALIAVWLLDRLFVLKDLIVFTPYQVSILRSAMLAGLCGLLLIGILWTVHGGPMMRKAALSGWRGWLFSIVAGLTGVILLAMLLGYVSLAHFIGSHIVSTAGVLWIMYLMHLAAESISSASVISGQTIDDSVEEDEDMGAPSLLTMRIIGSLLLDIAILAVGITILLLLWRFDWVEVKGWIQAAFFGFEFGPLRISLQTVLVALGVFVLGLALTRFVQRWLTGRVFAGRRTDSGVHESVRIGIGYLGFVLAALAGISVLGFDFSNIAIVAGALSVGIGFGLQSIFNNFVSGLILLAERPIKIGDYIKVGDQEGTVKKISVRSTEIETIHRQSVIIPNATLITDPVSNWMHLDKSCRVDLAVGVDYGTDMELLRSTLLGVAKAHRGVLKHPPAVVHFAGFGDSSLDFELRVFLRDVRQRITTSSELRFAILEALRNAGITIPFPQRDVHVVGGPPVDEA</sequence>
<dbReference type="InterPro" id="IPR006685">
    <property type="entry name" value="MscS_channel_2nd"/>
</dbReference>
<keyword evidence="13" id="KW-1185">Reference proteome</keyword>
<feature type="transmembrane region" description="Helical" evidence="8">
    <location>
        <begin position="304"/>
        <end position="323"/>
    </location>
</feature>
<name>A0A1E3VWJ6_9HYPH</name>
<feature type="compositionally biased region" description="Basic and acidic residues" evidence="7">
    <location>
        <begin position="109"/>
        <end position="118"/>
    </location>
</feature>
<comment type="subcellular location">
    <subcellularLocation>
        <location evidence="1">Cell membrane</location>
        <topology evidence="1">Multi-pass membrane protein</topology>
    </subcellularLocation>
</comment>
<comment type="caution">
    <text evidence="12">The sequence shown here is derived from an EMBL/GenBank/DDBJ whole genome shotgun (WGS) entry which is preliminary data.</text>
</comment>
<dbReference type="SUPFAM" id="SSF82861">
    <property type="entry name" value="Mechanosensitive channel protein MscS (YggB), transmembrane region"/>
    <property type="match status" value="1"/>
</dbReference>
<keyword evidence="4 8" id="KW-0812">Transmembrane</keyword>
<proteinExistence type="inferred from homology"/>
<dbReference type="PANTHER" id="PTHR30347">
    <property type="entry name" value="POTASSIUM CHANNEL RELATED"/>
    <property type="match status" value="1"/>
</dbReference>
<keyword evidence="9" id="KW-0732">Signal</keyword>
<dbReference type="OrthoDB" id="9799209at2"/>
<dbReference type="AlphaFoldDB" id="A0A1E3VWJ6"/>
<reference evidence="12 13" key="1">
    <citation type="journal article" date="2016" name="Environ. Microbiol.">
        <title>New Methyloceanibacter diversity from North Sea sediments includes methanotroph containing solely the soluble methane monooxygenase.</title>
        <authorList>
            <person name="Vekeman B."/>
            <person name="Kerckhof F.M."/>
            <person name="Cremers G."/>
            <person name="de Vos P."/>
            <person name="Vandamme P."/>
            <person name="Boon N."/>
            <person name="Op den Camp H.J."/>
            <person name="Heylen K."/>
        </authorList>
    </citation>
    <scope>NUCLEOTIDE SEQUENCE [LARGE SCALE GENOMIC DNA]</scope>
    <source>
        <strain evidence="12 13">R-67174</strain>
    </source>
</reference>
<feature type="signal peptide" evidence="9">
    <location>
        <begin position="1"/>
        <end position="25"/>
    </location>
</feature>
<evidence type="ECO:0000256" key="4">
    <source>
        <dbReference type="ARBA" id="ARBA00022692"/>
    </source>
</evidence>
<evidence type="ECO:0000256" key="3">
    <source>
        <dbReference type="ARBA" id="ARBA00022475"/>
    </source>
</evidence>
<keyword evidence="5 8" id="KW-1133">Transmembrane helix</keyword>
<dbReference type="Proteomes" id="UP000094501">
    <property type="component" value="Unassembled WGS sequence"/>
</dbReference>
<dbReference type="SUPFAM" id="SSF82689">
    <property type="entry name" value="Mechanosensitive channel protein MscS (YggB), C-terminal domain"/>
    <property type="match status" value="1"/>
</dbReference>
<dbReference type="STRING" id="1774968.AUC68_10255"/>
<evidence type="ECO:0000256" key="6">
    <source>
        <dbReference type="ARBA" id="ARBA00023136"/>
    </source>
</evidence>
<dbReference type="SUPFAM" id="SSF50182">
    <property type="entry name" value="Sm-like ribonucleoproteins"/>
    <property type="match status" value="1"/>
</dbReference>
<evidence type="ECO:0000256" key="1">
    <source>
        <dbReference type="ARBA" id="ARBA00004651"/>
    </source>
</evidence>
<feature type="transmembrane region" description="Helical" evidence="8">
    <location>
        <begin position="268"/>
        <end position="292"/>
    </location>
</feature>
<dbReference type="Gene3D" id="3.30.70.100">
    <property type="match status" value="1"/>
</dbReference>
<dbReference type="PANTHER" id="PTHR30347:SF1">
    <property type="entry name" value="MECHANOSENSITIVE CHANNEL MSCK"/>
    <property type="match status" value="1"/>
</dbReference>
<feature type="transmembrane region" description="Helical" evidence="8">
    <location>
        <begin position="215"/>
        <end position="238"/>
    </location>
</feature>
<dbReference type="InterPro" id="IPR023408">
    <property type="entry name" value="MscS_beta-dom_sf"/>
</dbReference>
<feature type="transmembrane region" description="Helical" evidence="8">
    <location>
        <begin position="343"/>
        <end position="360"/>
    </location>
</feature>
<feature type="transmembrane region" description="Helical" evidence="8">
    <location>
        <begin position="440"/>
        <end position="460"/>
    </location>
</feature>
<protein>
    <submittedName>
        <fullName evidence="12">Uncharacterized protein</fullName>
    </submittedName>
</protein>
<dbReference type="InterPro" id="IPR011066">
    <property type="entry name" value="MscS_channel_C_sf"/>
</dbReference>
<evidence type="ECO:0000259" key="11">
    <source>
        <dbReference type="Pfam" id="PF21082"/>
    </source>
</evidence>
<dbReference type="EMBL" id="LPWG01000014">
    <property type="protein sequence ID" value="ODR97907.1"/>
    <property type="molecule type" value="Genomic_DNA"/>
</dbReference>
<dbReference type="GO" id="GO:0005886">
    <property type="term" value="C:plasma membrane"/>
    <property type="evidence" value="ECO:0007669"/>
    <property type="project" value="UniProtKB-SubCell"/>
</dbReference>
<organism evidence="12 13">
    <name type="scientific">Methyloceanibacter methanicus</name>
    <dbReference type="NCBI Taxonomy" id="1774968"/>
    <lineage>
        <taxon>Bacteria</taxon>
        <taxon>Pseudomonadati</taxon>
        <taxon>Pseudomonadota</taxon>
        <taxon>Alphaproteobacteria</taxon>
        <taxon>Hyphomicrobiales</taxon>
        <taxon>Hyphomicrobiaceae</taxon>
        <taxon>Methyloceanibacter</taxon>
    </lineage>
</organism>
<feature type="domain" description="Mechanosensitive ion channel MscS C-terminal" evidence="11">
    <location>
        <begin position="709"/>
        <end position="791"/>
    </location>
</feature>
<keyword evidence="6 8" id="KW-0472">Membrane</keyword>
<dbReference type="Pfam" id="PF00924">
    <property type="entry name" value="MS_channel_2nd"/>
    <property type="match status" value="1"/>
</dbReference>
<dbReference type="Gene3D" id="2.30.30.60">
    <property type="match status" value="1"/>
</dbReference>
<evidence type="ECO:0000256" key="9">
    <source>
        <dbReference type="SAM" id="SignalP"/>
    </source>
</evidence>
<dbReference type="InterPro" id="IPR011014">
    <property type="entry name" value="MscS_channel_TM-2"/>
</dbReference>
<dbReference type="Gene3D" id="1.10.287.1260">
    <property type="match status" value="1"/>
</dbReference>
<feature type="region of interest" description="Disordered" evidence="7">
    <location>
        <begin position="100"/>
        <end position="133"/>
    </location>
</feature>
<keyword evidence="3" id="KW-1003">Cell membrane</keyword>
<evidence type="ECO:0000259" key="10">
    <source>
        <dbReference type="Pfam" id="PF00924"/>
    </source>
</evidence>
<feature type="transmembrane region" description="Helical" evidence="8">
    <location>
        <begin position="380"/>
        <end position="400"/>
    </location>
</feature>
<comment type="similarity">
    <text evidence="2">Belongs to the MscS (TC 1.A.23) family.</text>
</comment>
<evidence type="ECO:0000256" key="8">
    <source>
        <dbReference type="SAM" id="Phobius"/>
    </source>
</evidence>
<feature type="transmembrane region" description="Helical" evidence="8">
    <location>
        <begin position="499"/>
        <end position="521"/>
    </location>
</feature>
<accession>A0A1E3VWJ6</accession>
<evidence type="ECO:0000256" key="7">
    <source>
        <dbReference type="SAM" id="MobiDB-lite"/>
    </source>
</evidence>
<evidence type="ECO:0000313" key="12">
    <source>
        <dbReference type="EMBL" id="ODR97907.1"/>
    </source>
</evidence>
<dbReference type="RefSeq" id="WP_069438235.1">
    <property type="nucleotide sequence ID" value="NZ_LPWG01000014.1"/>
</dbReference>
<feature type="chain" id="PRO_5009138668" evidence="9">
    <location>
        <begin position="26"/>
        <end position="809"/>
    </location>
</feature>
<feature type="transmembrane region" description="Helical" evidence="8">
    <location>
        <begin position="412"/>
        <end position="434"/>
    </location>
</feature>
<evidence type="ECO:0000256" key="2">
    <source>
        <dbReference type="ARBA" id="ARBA00008017"/>
    </source>
</evidence>
<dbReference type="InterPro" id="IPR010920">
    <property type="entry name" value="LSM_dom_sf"/>
</dbReference>
<dbReference type="GO" id="GO:0008381">
    <property type="term" value="F:mechanosensitive monoatomic ion channel activity"/>
    <property type="evidence" value="ECO:0007669"/>
    <property type="project" value="UniProtKB-ARBA"/>
</dbReference>
<evidence type="ECO:0000256" key="5">
    <source>
        <dbReference type="ARBA" id="ARBA00022989"/>
    </source>
</evidence>
<feature type="transmembrane region" description="Helical" evidence="8">
    <location>
        <begin position="589"/>
        <end position="611"/>
    </location>
</feature>
<feature type="transmembrane region" description="Helical" evidence="8">
    <location>
        <begin position="617"/>
        <end position="646"/>
    </location>
</feature>
<dbReference type="InterPro" id="IPR049278">
    <property type="entry name" value="MS_channel_C"/>
</dbReference>